<organism evidence="2 3">
    <name type="scientific">Scylla paramamosain</name>
    <name type="common">Mud crab</name>
    <dbReference type="NCBI Taxonomy" id="85552"/>
    <lineage>
        <taxon>Eukaryota</taxon>
        <taxon>Metazoa</taxon>
        <taxon>Ecdysozoa</taxon>
        <taxon>Arthropoda</taxon>
        <taxon>Crustacea</taxon>
        <taxon>Multicrustacea</taxon>
        <taxon>Malacostraca</taxon>
        <taxon>Eumalacostraca</taxon>
        <taxon>Eucarida</taxon>
        <taxon>Decapoda</taxon>
        <taxon>Pleocyemata</taxon>
        <taxon>Brachyura</taxon>
        <taxon>Eubrachyura</taxon>
        <taxon>Portunoidea</taxon>
        <taxon>Portunidae</taxon>
        <taxon>Portuninae</taxon>
        <taxon>Scylla</taxon>
    </lineage>
</organism>
<feature type="region of interest" description="Disordered" evidence="1">
    <location>
        <begin position="298"/>
        <end position="331"/>
    </location>
</feature>
<feature type="region of interest" description="Disordered" evidence="1">
    <location>
        <begin position="461"/>
        <end position="484"/>
    </location>
</feature>
<feature type="compositionally biased region" description="Pro residues" evidence="1">
    <location>
        <begin position="13"/>
        <end position="24"/>
    </location>
</feature>
<protein>
    <submittedName>
        <fullName evidence="2">Uncharacterized protein</fullName>
    </submittedName>
</protein>
<accession>A0AAW0UBJ4</accession>
<feature type="region of interest" description="Disordered" evidence="1">
    <location>
        <begin position="217"/>
        <end position="254"/>
    </location>
</feature>
<evidence type="ECO:0000313" key="3">
    <source>
        <dbReference type="Proteomes" id="UP001487740"/>
    </source>
</evidence>
<feature type="compositionally biased region" description="Pro residues" evidence="1">
    <location>
        <begin position="240"/>
        <end position="250"/>
    </location>
</feature>
<feature type="compositionally biased region" description="Pro residues" evidence="1">
    <location>
        <begin position="465"/>
        <end position="484"/>
    </location>
</feature>
<feature type="region of interest" description="Disordered" evidence="1">
    <location>
        <begin position="1"/>
        <end position="66"/>
    </location>
</feature>
<evidence type="ECO:0000256" key="1">
    <source>
        <dbReference type="SAM" id="MobiDB-lite"/>
    </source>
</evidence>
<gene>
    <name evidence="2" type="ORF">O3P69_004867</name>
</gene>
<proteinExistence type="predicted"/>
<feature type="region of interest" description="Disordered" evidence="1">
    <location>
        <begin position="405"/>
        <end position="441"/>
    </location>
</feature>
<feature type="region of interest" description="Disordered" evidence="1">
    <location>
        <begin position="96"/>
        <end position="138"/>
    </location>
</feature>
<dbReference type="EMBL" id="JARAKH010000014">
    <property type="protein sequence ID" value="KAK8397420.1"/>
    <property type="molecule type" value="Genomic_DNA"/>
</dbReference>
<sequence>MRGRVWLARSFRHPPPPPSFPLPTPASSVRRTRPSAPRPLPAGLWLPDAATSASQGRLRGTAPRASPMEARLCAGAVQERGRARGRCALVPCRRTCSRQRGGRGPRGPGGQSREERGAERSGAGQGEGRLTPPPVLPPLMEWANGDIRVGTGRAPPRPKVHETVVDMHGYPPARDYPPQTHLDYGSVGVPRAECTPKHCGYGGPPTSGHHPYGITHPNYQTSGSAPGGGSPYPGERREYAPPPRDYPPPSYTSEQCGYSAPAGYVSAGRRSPCPGGTCSECPGGAACEYRPACYSSADRPPRTDLGPPPDIHPEVRPAEARPPPDVHRDVPPELRQEARPECYEARGGRSHHASHCDLREFQEWRELRGSRESVGTLPPELESHLRECRCPCDHLGYGNYQLPHPPLTPPGTRADTSTPYTPFRHPTPHPPPPSLPPSTHSVIKSMTHDLVHDLKTFPSRIVPPHLTPSPPPLPVPPRPEWWHS</sequence>
<evidence type="ECO:0000313" key="2">
    <source>
        <dbReference type="EMBL" id="KAK8397420.1"/>
    </source>
</evidence>
<name>A0AAW0UBJ4_SCYPA</name>
<dbReference type="AlphaFoldDB" id="A0AAW0UBJ4"/>
<keyword evidence="3" id="KW-1185">Reference proteome</keyword>
<feature type="compositionally biased region" description="Basic and acidic residues" evidence="1">
    <location>
        <begin position="311"/>
        <end position="331"/>
    </location>
</feature>
<reference evidence="2 3" key="1">
    <citation type="submission" date="2023-03" db="EMBL/GenBank/DDBJ databases">
        <title>High-quality genome of Scylla paramamosain provides insights in environmental adaptation.</title>
        <authorList>
            <person name="Zhang L."/>
        </authorList>
    </citation>
    <scope>NUCLEOTIDE SEQUENCE [LARGE SCALE GENOMIC DNA]</scope>
    <source>
        <strain evidence="2">LZ_2023a</strain>
        <tissue evidence="2">Muscle</tissue>
    </source>
</reference>
<dbReference type="Proteomes" id="UP001487740">
    <property type="component" value="Unassembled WGS sequence"/>
</dbReference>
<comment type="caution">
    <text evidence="2">The sequence shown here is derived from an EMBL/GenBank/DDBJ whole genome shotgun (WGS) entry which is preliminary data.</text>
</comment>